<dbReference type="RefSeq" id="XP_065668590.1">
    <property type="nucleotide sequence ID" value="XM_065812518.1"/>
</dbReference>
<gene>
    <name evidence="2 3" type="primary">LOC136088569</name>
</gene>
<accession>A0ABM4D2V8</accession>
<keyword evidence="1" id="KW-1185">Reference proteome</keyword>
<evidence type="ECO:0000313" key="1">
    <source>
        <dbReference type="Proteomes" id="UP001652625"/>
    </source>
</evidence>
<proteinExistence type="predicted"/>
<organism evidence="1 2">
    <name type="scientific">Hydra vulgaris</name>
    <name type="common">Hydra</name>
    <name type="synonym">Hydra attenuata</name>
    <dbReference type="NCBI Taxonomy" id="6087"/>
    <lineage>
        <taxon>Eukaryota</taxon>
        <taxon>Metazoa</taxon>
        <taxon>Cnidaria</taxon>
        <taxon>Hydrozoa</taxon>
        <taxon>Hydroidolina</taxon>
        <taxon>Anthoathecata</taxon>
        <taxon>Aplanulata</taxon>
        <taxon>Hydridae</taxon>
        <taxon>Hydra</taxon>
    </lineage>
</organism>
<dbReference type="Proteomes" id="UP001652625">
    <property type="component" value="Chromosome 12"/>
</dbReference>
<protein>
    <submittedName>
        <fullName evidence="2 3">Uncharacterized protein LOC136088569</fullName>
    </submittedName>
</protein>
<reference evidence="2 3" key="1">
    <citation type="submission" date="2025-05" db="UniProtKB">
        <authorList>
            <consortium name="RefSeq"/>
        </authorList>
    </citation>
    <scope>IDENTIFICATION</scope>
</reference>
<evidence type="ECO:0000313" key="2">
    <source>
        <dbReference type="RefSeq" id="XP_065668590.1"/>
    </source>
</evidence>
<dbReference type="RefSeq" id="XP_065668591.1">
    <property type="nucleotide sequence ID" value="XM_065812519.1"/>
</dbReference>
<name>A0ABM4D2V8_HYDVU</name>
<evidence type="ECO:0000313" key="3">
    <source>
        <dbReference type="RefSeq" id="XP_065668591.1"/>
    </source>
</evidence>
<dbReference type="GeneID" id="136088569"/>
<sequence length="275" mass="31034">MSQKVLNKKVHAYSQTQLLSLIQVNTPPVGVTSIQTTSQNVEFPEVLVQYKRATEHLCLLAPNSKWLKILTNNSSSFDQHGGLETYFGHHSTNGTTFAARNCQLSFQKSFRTMARSNTMTCSVAHSIQPYHRGQFAGNECHKPLQNVDILQKLAEKAGAYQAQGFIETFCNFRDVVSSCFGKSLEGDLKEKIEKFKDSFLSLPVTVTPKAHAVFYHISEFIDRHGSALGLFSEQATKAKHSKFKTHWQRFKQSPSHPEYGTQLLHRVVEFNSKHA</sequence>